<dbReference type="Pfam" id="PF13180">
    <property type="entry name" value="PDZ_2"/>
    <property type="match status" value="1"/>
</dbReference>
<dbReference type="Pfam" id="PF00498">
    <property type="entry name" value="FHA"/>
    <property type="match status" value="1"/>
</dbReference>
<feature type="domain" description="FHA" evidence="5">
    <location>
        <begin position="28"/>
        <end position="80"/>
    </location>
</feature>
<keyword evidence="2" id="KW-0597">Phosphoprotein</keyword>
<keyword evidence="3" id="KW-0645">Protease</keyword>
<keyword evidence="7" id="KW-1185">Reference proteome</keyword>
<evidence type="ECO:0000256" key="2">
    <source>
        <dbReference type="ARBA" id="ARBA00022553"/>
    </source>
</evidence>
<gene>
    <name evidence="6" type="ORF">OJ962_25570</name>
</gene>
<dbReference type="RefSeq" id="WP_202957018.1">
    <property type="nucleotide sequence ID" value="NZ_JAPCID010000046.1"/>
</dbReference>
<dbReference type="SMART" id="SM00240">
    <property type="entry name" value="FHA"/>
    <property type="match status" value="1"/>
</dbReference>
<name>A0ABT4RQP0_9ACTN</name>
<dbReference type="InterPro" id="IPR009003">
    <property type="entry name" value="Peptidase_S1_PA"/>
</dbReference>
<dbReference type="PANTHER" id="PTHR22939">
    <property type="entry name" value="SERINE PROTEASE FAMILY S1C HTRA-RELATED"/>
    <property type="match status" value="1"/>
</dbReference>
<dbReference type="CDD" id="cd00060">
    <property type="entry name" value="FHA"/>
    <property type="match status" value="1"/>
</dbReference>
<dbReference type="Gene3D" id="2.40.10.120">
    <property type="match status" value="1"/>
</dbReference>
<dbReference type="InterPro" id="IPR000253">
    <property type="entry name" value="FHA_dom"/>
</dbReference>
<dbReference type="PROSITE" id="PS50006">
    <property type="entry name" value="FHA_DOMAIN"/>
    <property type="match status" value="1"/>
</dbReference>
<accession>A0ABT4RQP0</accession>
<dbReference type="Gene3D" id="2.60.200.20">
    <property type="match status" value="1"/>
</dbReference>
<dbReference type="SUPFAM" id="SSF50156">
    <property type="entry name" value="PDZ domain-like"/>
    <property type="match status" value="1"/>
</dbReference>
<dbReference type="InterPro" id="IPR036034">
    <property type="entry name" value="PDZ_sf"/>
</dbReference>
<evidence type="ECO:0000256" key="4">
    <source>
        <dbReference type="ARBA" id="ARBA00022801"/>
    </source>
</evidence>
<evidence type="ECO:0000313" key="7">
    <source>
        <dbReference type="Proteomes" id="UP001147700"/>
    </source>
</evidence>
<dbReference type="EMBL" id="JAPCID010000046">
    <property type="protein sequence ID" value="MDA0140891.1"/>
    <property type="molecule type" value="Genomic_DNA"/>
</dbReference>
<dbReference type="Proteomes" id="UP001147700">
    <property type="component" value="Unassembled WGS sequence"/>
</dbReference>
<dbReference type="SUPFAM" id="SSF50494">
    <property type="entry name" value="Trypsin-like serine proteases"/>
    <property type="match status" value="1"/>
</dbReference>
<evidence type="ECO:0000256" key="1">
    <source>
        <dbReference type="ARBA" id="ARBA00010541"/>
    </source>
</evidence>
<dbReference type="InterPro" id="IPR008984">
    <property type="entry name" value="SMAD_FHA_dom_sf"/>
</dbReference>
<dbReference type="PRINTS" id="PR00834">
    <property type="entry name" value="PROTEASES2C"/>
</dbReference>
<sequence length="523" mass="54446">MTPTDTHKLLVTDGNAKGREIVVGRGEFLIGRLADDDDGRLADDPELSRRHARIQATPDGGLEIQDLGSTNGTYVNNERVTTRRRLQPGDMIEVGQTKLSLLDPLGRSAQPTQFGRVRQQDTPRTPLAVPATPAAAAKQPTVPSRAVPRGALIGGGVVAGLAVVGVAVALAAGGGDDGEAVKSPVEPKKLTVAQQIKKGAPSTVELTTRGPGFNRGRKTTLSGGGSGIVVDAEKGLVLTNAHVVAGQTSIKAKVGGGTEMSARVVSQAPCEDLALVSLRPTPKNLVEAQLGTSSKVAAGDRVIALGYPSAFEERVSDRTLQASEGIVSAPTGKSTLGKASPSLPEVIQHQAPLNGGNSGGPLFNEAGQVIGVNTFTSGRGGSQNQNAAIGIDRVKTLLADLTAGKNSGFVGWQLLPMTGGQLPLRPRTTGRTGSALVVLSVDAGSPADKKKFEFGDTIYEIDGTPVRKFQDVCDILNSKSSGDTIRVEGYRFPPLALYGARLNSLQSAIVRQGLHFKRTIKLR</sequence>
<protein>
    <submittedName>
        <fullName evidence="6">Trypsin-like peptidase domain-containing protein</fullName>
    </submittedName>
</protein>
<reference evidence="6" key="1">
    <citation type="submission" date="2022-10" db="EMBL/GenBank/DDBJ databases">
        <title>The WGS of Solirubrobacter sp. CPCC 204708.</title>
        <authorList>
            <person name="Jiang Z."/>
        </authorList>
    </citation>
    <scope>NUCLEOTIDE SEQUENCE</scope>
    <source>
        <strain evidence="6">CPCC 204708</strain>
    </source>
</reference>
<dbReference type="Gene3D" id="2.30.42.10">
    <property type="match status" value="1"/>
</dbReference>
<proteinExistence type="inferred from homology"/>
<dbReference type="SUPFAM" id="SSF49879">
    <property type="entry name" value="SMAD/FHA domain"/>
    <property type="match status" value="1"/>
</dbReference>
<keyword evidence="4" id="KW-0378">Hydrolase</keyword>
<evidence type="ECO:0000256" key="3">
    <source>
        <dbReference type="ARBA" id="ARBA00022670"/>
    </source>
</evidence>
<dbReference type="InterPro" id="IPR001940">
    <property type="entry name" value="Peptidase_S1C"/>
</dbReference>
<dbReference type="PANTHER" id="PTHR22939:SF129">
    <property type="entry name" value="SERINE PROTEASE HTRA2, MITOCHONDRIAL"/>
    <property type="match status" value="1"/>
</dbReference>
<evidence type="ECO:0000259" key="5">
    <source>
        <dbReference type="PROSITE" id="PS50006"/>
    </source>
</evidence>
<comment type="similarity">
    <text evidence="1">Belongs to the peptidase S1C family.</text>
</comment>
<dbReference type="SMART" id="SM00228">
    <property type="entry name" value="PDZ"/>
    <property type="match status" value="1"/>
</dbReference>
<dbReference type="InterPro" id="IPR001478">
    <property type="entry name" value="PDZ"/>
</dbReference>
<organism evidence="6 7">
    <name type="scientific">Solirubrobacter deserti</name>
    <dbReference type="NCBI Taxonomy" id="2282478"/>
    <lineage>
        <taxon>Bacteria</taxon>
        <taxon>Bacillati</taxon>
        <taxon>Actinomycetota</taxon>
        <taxon>Thermoleophilia</taxon>
        <taxon>Solirubrobacterales</taxon>
        <taxon>Solirubrobacteraceae</taxon>
        <taxon>Solirubrobacter</taxon>
    </lineage>
</organism>
<dbReference type="Pfam" id="PF13365">
    <property type="entry name" value="Trypsin_2"/>
    <property type="match status" value="1"/>
</dbReference>
<evidence type="ECO:0000313" key="6">
    <source>
        <dbReference type="EMBL" id="MDA0140891.1"/>
    </source>
</evidence>
<comment type="caution">
    <text evidence="6">The sequence shown here is derived from an EMBL/GenBank/DDBJ whole genome shotgun (WGS) entry which is preliminary data.</text>
</comment>